<dbReference type="AlphaFoldDB" id="A0A9X4RUB1"/>
<keyword evidence="13" id="KW-1185">Reference proteome</keyword>
<feature type="domain" description="Response regulatory" evidence="10">
    <location>
        <begin position="5"/>
        <end position="121"/>
    </location>
</feature>
<gene>
    <name evidence="12" type="ORF">NMK71_03565</name>
</gene>
<evidence type="ECO:0000313" key="13">
    <source>
        <dbReference type="Proteomes" id="UP001152599"/>
    </source>
</evidence>
<dbReference type="Gene3D" id="1.10.10.10">
    <property type="entry name" value="Winged helix-like DNA-binding domain superfamily/Winged helix DNA-binding domain"/>
    <property type="match status" value="1"/>
</dbReference>
<dbReference type="Gene3D" id="3.40.50.2300">
    <property type="match status" value="1"/>
</dbReference>
<dbReference type="PROSITE" id="PS51755">
    <property type="entry name" value="OMPR_PHOB"/>
    <property type="match status" value="1"/>
</dbReference>
<dbReference type="PANTHER" id="PTHR48111:SF40">
    <property type="entry name" value="PHOSPHATE REGULON TRANSCRIPTIONAL REGULATORY PROTEIN PHOB"/>
    <property type="match status" value="1"/>
</dbReference>
<dbReference type="GO" id="GO:0006355">
    <property type="term" value="P:regulation of DNA-templated transcription"/>
    <property type="evidence" value="ECO:0007669"/>
    <property type="project" value="InterPro"/>
</dbReference>
<keyword evidence="6" id="KW-0804">Transcription</keyword>
<dbReference type="InterPro" id="IPR011006">
    <property type="entry name" value="CheY-like_superfamily"/>
</dbReference>
<dbReference type="InterPro" id="IPR039420">
    <property type="entry name" value="WalR-like"/>
</dbReference>
<dbReference type="PROSITE" id="PS50110">
    <property type="entry name" value="RESPONSE_REGULATORY"/>
    <property type="match status" value="1"/>
</dbReference>
<dbReference type="CDD" id="cd00383">
    <property type="entry name" value="trans_reg_C"/>
    <property type="match status" value="1"/>
</dbReference>
<dbReference type="SMART" id="SM00862">
    <property type="entry name" value="Trans_reg_C"/>
    <property type="match status" value="1"/>
</dbReference>
<keyword evidence="3" id="KW-0902">Two-component regulatory system</keyword>
<keyword evidence="5 9" id="KW-0238">DNA-binding</keyword>
<evidence type="ECO:0000256" key="7">
    <source>
        <dbReference type="ARBA" id="ARBA00024735"/>
    </source>
</evidence>
<dbReference type="InterPro" id="IPR036388">
    <property type="entry name" value="WH-like_DNA-bd_sf"/>
</dbReference>
<comment type="function">
    <text evidence="7">This protein is a positive regulator for the phosphate regulon. Transcription of this operon is positively regulated by PhoB and PhoR when phosphate is limited.</text>
</comment>
<feature type="DNA-binding region" description="OmpR/PhoB-type" evidence="9">
    <location>
        <begin position="130"/>
        <end position="224"/>
    </location>
</feature>
<dbReference type="GO" id="GO:0000976">
    <property type="term" value="F:transcription cis-regulatory region binding"/>
    <property type="evidence" value="ECO:0007669"/>
    <property type="project" value="TreeGrafter"/>
</dbReference>
<dbReference type="RefSeq" id="WP_304415967.1">
    <property type="nucleotide sequence ID" value="NZ_JANAIE010000001.1"/>
</dbReference>
<dbReference type="Pfam" id="PF00486">
    <property type="entry name" value="Trans_reg_C"/>
    <property type="match status" value="1"/>
</dbReference>
<evidence type="ECO:0000256" key="1">
    <source>
        <dbReference type="ARBA" id="ARBA00013332"/>
    </source>
</evidence>
<comment type="caution">
    <text evidence="12">The sequence shown here is derived from an EMBL/GenBank/DDBJ whole genome shotgun (WGS) entry which is preliminary data.</text>
</comment>
<dbReference type="FunFam" id="1.10.10.10:FF:000018">
    <property type="entry name" value="DNA-binding response regulator ResD"/>
    <property type="match status" value="1"/>
</dbReference>
<organism evidence="12 13">
    <name type="scientific">Profundicola chukchiensis</name>
    <dbReference type="NCBI Taxonomy" id="2961959"/>
    <lineage>
        <taxon>Bacteria</taxon>
        <taxon>Pseudomonadati</taxon>
        <taxon>Bacteroidota</taxon>
        <taxon>Flavobacteriia</taxon>
        <taxon>Flavobacteriales</taxon>
        <taxon>Weeksellaceae</taxon>
        <taxon>Profundicola</taxon>
    </lineage>
</organism>
<dbReference type="Proteomes" id="UP001152599">
    <property type="component" value="Unassembled WGS sequence"/>
</dbReference>
<evidence type="ECO:0000256" key="5">
    <source>
        <dbReference type="ARBA" id="ARBA00023125"/>
    </source>
</evidence>
<dbReference type="PANTHER" id="PTHR48111">
    <property type="entry name" value="REGULATOR OF RPOS"/>
    <property type="match status" value="1"/>
</dbReference>
<name>A0A9X4RUB1_9FLAO</name>
<dbReference type="SMART" id="SM00448">
    <property type="entry name" value="REC"/>
    <property type="match status" value="1"/>
</dbReference>
<dbReference type="GO" id="GO:0032993">
    <property type="term" value="C:protein-DNA complex"/>
    <property type="evidence" value="ECO:0007669"/>
    <property type="project" value="TreeGrafter"/>
</dbReference>
<dbReference type="FunFam" id="3.40.50.2300:FF:000001">
    <property type="entry name" value="DNA-binding response regulator PhoB"/>
    <property type="match status" value="1"/>
</dbReference>
<dbReference type="GO" id="GO:0005829">
    <property type="term" value="C:cytosol"/>
    <property type="evidence" value="ECO:0007669"/>
    <property type="project" value="TreeGrafter"/>
</dbReference>
<evidence type="ECO:0000259" key="10">
    <source>
        <dbReference type="PROSITE" id="PS50110"/>
    </source>
</evidence>
<evidence type="ECO:0000313" key="12">
    <source>
        <dbReference type="EMBL" id="MDG4945481.1"/>
    </source>
</evidence>
<proteinExistence type="predicted"/>
<protein>
    <recommendedName>
        <fullName evidence="1">Phosphate regulon transcriptional regulatory protein PhoB</fullName>
    </recommendedName>
</protein>
<reference evidence="12" key="1">
    <citation type="submission" date="2022-07" db="EMBL/GenBank/DDBJ databases">
        <title>Description and genome-wide analysis of Profundicola chukchiensis gen. nov., sp. nov., marine bacteria isolated from bottom sediments of the Chukchi Sea.</title>
        <authorList>
            <person name="Romanenko L."/>
            <person name="Otstavnykh N."/>
            <person name="Kurilenko V."/>
            <person name="Eremeev V."/>
            <person name="Velansky P."/>
            <person name="Mikhailov V."/>
            <person name="Isaeva M."/>
        </authorList>
    </citation>
    <scope>NUCLEOTIDE SEQUENCE</scope>
    <source>
        <strain evidence="12">KMM 9713</strain>
    </source>
</reference>
<sequence length="224" mass="25651">MSKFKVLLVDDEPDILEFLSYNLIKEGYIVETAENGIEGVKKAKILKPDLIILDVMMPYMNGIEACEQIRSIESLSNALIVFLSARTDELTQLSGFETGANDYVTKPVKPKVLMKKIEALLQLNAKEEMDEVIEITDIVIDRETYKVTYKGEEMSLPRKEFELLSLLASNTRRVFKREEILEKVWGNEVIVGGRTIDVHIRKLREKFGNERFTTIKGVGYKIND</sequence>
<evidence type="ECO:0000256" key="2">
    <source>
        <dbReference type="ARBA" id="ARBA00022553"/>
    </source>
</evidence>
<evidence type="ECO:0000256" key="4">
    <source>
        <dbReference type="ARBA" id="ARBA00023015"/>
    </source>
</evidence>
<dbReference type="InterPro" id="IPR001789">
    <property type="entry name" value="Sig_transdc_resp-reg_receiver"/>
</dbReference>
<dbReference type="InterPro" id="IPR001867">
    <property type="entry name" value="OmpR/PhoB-type_DNA-bd"/>
</dbReference>
<keyword evidence="2 8" id="KW-0597">Phosphoprotein</keyword>
<dbReference type="CDD" id="cd17574">
    <property type="entry name" value="REC_OmpR"/>
    <property type="match status" value="1"/>
</dbReference>
<evidence type="ECO:0000256" key="8">
    <source>
        <dbReference type="PROSITE-ProRule" id="PRU00169"/>
    </source>
</evidence>
<accession>A0A9X4RUB1</accession>
<dbReference type="Pfam" id="PF00072">
    <property type="entry name" value="Response_reg"/>
    <property type="match status" value="1"/>
</dbReference>
<dbReference type="SUPFAM" id="SSF52172">
    <property type="entry name" value="CheY-like"/>
    <property type="match status" value="1"/>
</dbReference>
<dbReference type="EMBL" id="JANCMU010000001">
    <property type="protein sequence ID" value="MDG4945481.1"/>
    <property type="molecule type" value="Genomic_DNA"/>
</dbReference>
<dbReference type="GO" id="GO:0000156">
    <property type="term" value="F:phosphorelay response regulator activity"/>
    <property type="evidence" value="ECO:0007669"/>
    <property type="project" value="TreeGrafter"/>
</dbReference>
<keyword evidence="4" id="KW-0805">Transcription regulation</keyword>
<evidence type="ECO:0000259" key="11">
    <source>
        <dbReference type="PROSITE" id="PS51755"/>
    </source>
</evidence>
<evidence type="ECO:0000256" key="9">
    <source>
        <dbReference type="PROSITE-ProRule" id="PRU01091"/>
    </source>
</evidence>
<evidence type="ECO:0000256" key="3">
    <source>
        <dbReference type="ARBA" id="ARBA00023012"/>
    </source>
</evidence>
<feature type="domain" description="OmpR/PhoB-type" evidence="11">
    <location>
        <begin position="130"/>
        <end position="224"/>
    </location>
</feature>
<feature type="modified residue" description="4-aspartylphosphate" evidence="8">
    <location>
        <position position="54"/>
    </location>
</feature>
<evidence type="ECO:0000256" key="6">
    <source>
        <dbReference type="ARBA" id="ARBA00023163"/>
    </source>
</evidence>